<keyword evidence="3" id="KW-0862">Zinc</keyword>
<dbReference type="InterPro" id="IPR013083">
    <property type="entry name" value="Znf_RING/FYVE/PHD"/>
</dbReference>
<keyword evidence="7" id="KW-1185">Reference proteome</keyword>
<feature type="domain" description="Zinc finger PHD-type" evidence="5">
    <location>
        <begin position="701"/>
        <end position="758"/>
    </location>
</feature>
<feature type="compositionally biased region" description="Polar residues" evidence="4">
    <location>
        <begin position="338"/>
        <end position="349"/>
    </location>
</feature>
<keyword evidence="1" id="KW-0479">Metal-binding</keyword>
<keyword evidence="2" id="KW-0863">Zinc-finger</keyword>
<dbReference type="GO" id="GO:0006355">
    <property type="term" value="P:regulation of DNA-templated transcription"/>
    <property type="evidence" value="ECO:0007669"/>
    <property type="project" value="InterPro"/>
</dbReference>
<feature type="compositionally biased region" description="Polar residues" evidence="4">
    <location>
        <begin position="887"/>
        <end position="896"/>
    </location>
</feature>
<feature type="compositionally biased region" description="Low complexity" evidence="4">
    <location>
        <begin position="319"/>
        <end position="329"/>
    </location>
</feature>
<dbReference type="InterPro" id="IPR019786">
    <property type="entry name" value="Zinc_finger_PHD-type_CS"/>
</dbReference>
<dbReference type="InterPro" id="IPR019787">
    <property type="entry name" value="Znf_PHD-finger"/>
</dbReference>
<organism evidence="6 7">
    <name type="scientific">Rhizopogon vinicolor AM-OR11-026</name>
    <dbReference type="NCBI Taxonomy" id="1314800"/>
    <lineage>
        <taxon>Eukaryota</taxon>
        <taxon>Fungi</taxon>
        <taxon>Dikarya</taxon>
        <taxon>Basidiomycota</taxon>
        <taxon>Agaricomycotina</taxon>
        <taxon>Agaricomycetes</taxon>
        <taxon>Agaricomycetidae</taxon>
        <taxon>Boletales</taxon>
        <taxon>Suillineae</taxon>
        <taxon>Rhizopogonaceae</taxon>
        <taxon>Rhizopogon</taxon>
    </lineage>
</organism>
<dbReference type="SUPFAM" id="SSF57903">
    <property type="entry name" value="FYVE/PHD zinc finger"/>
    <property type="match status" value="1"/>
</dbReference>
<dbReference type="GO" id="GO:0031213">
    <property type="term" value="C:RSF complex"/>
    <property type="evidence" value="ECO:0007669"/>
    <property type="project" value="InterPro"/>
</dbReference>
<dbReference type="CDD" id="cd15489">
    <property type="entry name" value="PHD_SF"/>
    <property type="match status" value="1"/>
</dbReference>
<dbReference type="Proteomes" id="UP000092154">
    <property type="component" value="Unassembled WGS sequence"/>
</dbReference>
<feature type="compositionally biased region" description="Polar residues" evidence="4">
    <location>
        <begin position="938"/>
        <end position="984"/>
    </location>
</feature>
<evidence type="ECO:0000256" key="4">
    <source>
        <dbReference type="SAM" id="MobiDB-lite"/>
    </source>
</evidence>
<dbReference type="InParanoid" id="A0A1B7N9F8"/>
<feature type="compositionally biased region" description="Polar residues" evidence="4">
    <location>
        <begin position="833"/>
        <end position="867"/>
    </location>
</feature>
<feature type="region of interest" description="Disordered" evidence="4">
    <location>
        <begin position="818"/>
        <end position="867"/>
    </location>
</feature>
<feature type="region of interest" description="Disordered" evidence="4">
    <location>
        <begin position="887"/>
        <end position="984"/>
    </location>
</feature>
<gene>
    <name evidence="6" type="ORF">K503DRAFT_863795</name>
</gene>
<dbReference type="Pfam" id="PF00628">
    <property type="entry name" value="PHD"/>
    <property type="match status" value="1"/>
</dbReference>
<dbReference type="GO" id="GO:0008270">
    <property type="term" value="F:zinc ion binding"/>
    <property type="evidence" value="ECO:0007669"/>
    <property type="project" value="UniProtKB-KW"/>
</dbReference>
<dbReference type="PANTHER" id="PTHR14296:SF3">
    <property type="entry name" value="DIKAR, ISOFORM F"/>
    <property type="match status" value="1"/>
</dbReference>
<dbReference type="OrthoDB" id="303107at2759"/>
<name>A0A1B7N9F8_9AGAM</name>
<feature type="compositionally biased region" description="Basic and acidic residues" evidence="4">
    <location>
        <begin position="598"/>
        <end position="643"/>
    </location>
</feature>
<evidence type="ECO:0000313" key="6">
    <source>
        <dbReference type="EMBL" id="OAX41469.1"/>
    </source>
</evidence>
<feature type="compositionally biased region" description="Polar residues" evidence="4">
    <location>
        <begin position="907"/>
        <end position="931"/>
    </location>
</feature>
<accession>A0A1B7N9F8</accession>
<feature type="compositionally biased region" description="Polar residues" evidence="4">
    <location>
        <begin position="645"/>
        <end position="663"/>
    </location>
</feature>
<evidence type="ECO:0000256" key="3">
    <source>
        <dbReference type="ARBA" id="ARBA00022833"/>
    </source>
</evidence>
<dbReference type="InterPro" id="IPR011011">
    <property type="entry name" value="Znf_FYVE_PHD"/>
</dbReference>
<dbReference type="EMBL" id="KV448179">
    <property type="protein sequence ID" value="OAX41469.1"/>
    <property type="molecule type" value="Genomic_DNA"/>
</dbReference>
<feature type="region of interest" description="Disordered" evidence="4">
    <location>
        <begin position="418"/>
        <end position="489"/>
    </location>
</feature>
<feature type="compositionally biased region" description="Acidic residues" evidence="4">
    <location>
        <begin position="441"/>
        <end position="459"/>
    </location>
</feature>
<sequence>MPRRTSTRVASSATPQATAVSFQLPITAADPNILQLRRHWKWAAFSQFFFTFNALFAMNDVTLVDIENDLAYSTNRVLSRIMTRLLVTLTQDRKITVDNWQTALRKQYTRRDPGANPIGPIQQMYANVAESSRASTAPPLPSEIVEEVVQEVDKTTMVHEDGASEDSPPADRSIVPEDPTEGKSGESTVDQRKDDVVASSAEPLQESKQLQQIDWLNLSIVKKLDSVHTLMEWQFQNPNRLRTQMKDDDEDAQWRIEPIGYDAKRNAYWLIGADRLWIQRQPLRSTLKRKRPATSNTSKYTSRKSSSTNKRQRVDLEPEPTTAPATPTRSSRRRNHAHAQNSSPSSSRGTRAAKSRANQKLDAQAKDLAEYQRQMARSKSANVTPRRPSGIRVSARLRGALTDNEEWQEVPEEWLAGVHEGQERDGKTVPKTKARLKTGLESDEESISDLTELSEDEDTNEKGVQEEVNTDENEEACVEDEEVEAESVPLPDKTSNKVYVNGEDEDFPPPEDFIEWETVCVILEEWENFPEQFEKATHYAEKSLYKVLTQNIVPVITAELREVEKMKRKEEAVVHRKRSSRIALKESEKEQELLVAKRRAEEDEKMSRARRVEARRQKEETDRIQRENAREQRRKEREAKQSEADTSTDAPINVVSQERSSSVIPPGQMGKLPSLSAPVPANGTGAYSSGSRTPAEDWELDCEICGRRGTNQDDGVPIMCCGRCSKWQHIVCHDRHDAAAGRPKRNWDAEDFICKRCCTSGSRGSSFNSSQLPTPTDVKAAYGPAGSQPYYNNQPSYSHDHYPNGSYYAGSAPSGKYSYEQHSDIRSSGMPPQVSQTYSQSPRTSGVTFAHYQPQQGGFSTSRPSYSIQEPVPISQQTRYPQSTSPLLVTGVNQYPGSLETHPSPHVQLQPQDQWQPTRYPRNDTSYSMNTVPPPSPYGSQQQHHYPSTPAGTSTLFSQIHTANHQSMPQYSAYQHATPYQQSR</sequence>
<feature type="region of interest" description="Disordered" evidence="4">
    <location>
        <begin position="760"/>
        <end position="796"/>
    </location>
</feature>
<feature type="compositionally biased region" description="Basic and acidic residues" evidence="4">
    <location>
        <begin position="180"/>
        <end position="196"/>
    </location>
</feature>
<dbReference type="AlphaFoldDB" id="A0A1B7N9F8"/>
<feature type="compositionally biased region" description="Acidic residues" evidence="4">
    <location>
        <begin position="468"/>
        <end position="485"/>
    </location>
</feature>
<evidence type="ECO:0000256" key="2">
    <source>
        <dbReference type="ARBA" id="ARBA00022771"/>
    </source>
</evidence>
<dbReference type="InterPro" id="IPR001965">
    <property type="entry name" value="Znf_PHD"/>
</dbReference>
<dbReference type="PANTHER" id="PTHR14296">
    <property type="entry name" value="REMODELING AND SPACING FACTOR 1"/>
    <property type="match status" value="1"/>
</dbReference>
<feature type="compositionally biased region" description="Low complexity" evidence="4">
    <location>
        <begin position="760"/>
        <end position="770"/>
    </location>
</feature>
<evidence type="ECO:0000256" key="1">
    <source>
        <dbReference type="ARBA" id="ARBA00022723"/>
    </source>
</evidence>
<proteinExistence type="predicted"/>
<evidence type="ECO:0000259" key="5">
    <source>
        <dbReference type="SMART" id="SM00249"/>
    </source>
</evidence>
<dbReference type="STRING" id="1314800.A0A1B7N9F8"/>
<protein>
    <recommendedName>
        <fullName evidence="5">Zinc finger PHD-type domain-containing protein</fullName>
    </recommendedName>
</protein>
<feature type="region of interest" description="Disordered" evidence="4">
    <location>
        <begin position="287"/>
        <end position="360"/>
    </location>
</feature>
<dbReference type="InterPro" id="IPR028938">
    <property type="entry name" value="Rsf1-like"/>
</dbReference>
<dbReference type="SMART" id="SM00249">
    <property type="entry name" value="PHD"/>
    <property type="match status" value="1"/>
</dbReference>
<feature type="compositionally biased region" description="Low complexity" evidence="4">
    <location>
        <begin position="294"/>
        <end position="309"/>
    </location>
</feature>
<feature type="region of interest" description="Disordered" evidence="4">
    <location>
        <begin position="158"/>
        <end position="204"/>
    </location>
</feature>
<dbReference type="Gene3D" id="3.30.40.10">
    <property type="entry name" value="Zinc/RING finger domain, C3HC4 (zinc finger)"/>
    <property type="match status" value="1"/>
</dbReference>
<feature type="region of interest" description="Disordered" evidence="4">
    <location>
        <begin position="598"/>
        <end position="674"/>
    </location>
</feature>
<reference evidence="6 7" key="1">
    <citation type="submission" date="2016-06" db="EMBL/GenBank/DDBJ databases">
        <title>Comparative genomics of the ectomycorrhizal sister species Rhizopogon vinicolor and Rhizopogon vesiculosus (Basidiomycota: Boletales) reveals a divergence of the mating type B locus.</title>
        <authorList>
            <consortium name="DOE Joint Genome Institute"/>
            <person name="Mujic A.B."/>
            <person name="Kuo A."/>
            <person name="Tritt A."/>
            <person name="Lipzen A."/>
            <person name="Chen C."/>
            <person name="Johnson J."/>
            <person name="Sharma A."/>
            <person name="Barry K."/>
            <person name="Grigoriev I.V."/>
            <person name="Spatafora J.W."/>
        </authorList>
    </citation>
    <scope>NUCLEOTIDE SEQUENCE [LARGE SCALE GENOMIC DNA]</scope>
    <source>
        <strain evidence="6 7">AM-OR11-026</strain>
    </source>
</reference>
<evidence type="ECO:0000313" key="7">
    <source>
        <dbReference type="Proteomes" id="UP000092154"/>
    </source>
</evidence>
<dbReference type="PROSITE" id="PS01359">
    <property type="entry name" value="ZF_PHD_1"/>
    <property type="match status" value="1"/>
</dbReference>